<name>A0A438GC22_VITVI</name>
<protein>
    <submittedName>
        <fullName evidence="1">Uncharacterized protein</fullName>
    </submittedName>
</protein>
<dbReference type="Proteomes" id="UP000288805">
    <property type="component" value="Unassembled WGS sequence"/>
</dbReference>
<organism evidence="1 2">
    <name type="scientific">Vitis vinifera</name>
    <name type="common">Grape</name>
    <dbReference type="NCBI Taxonomy" id="29760"/>
    <lineage>
        <taxon>Eukaryota</taxon>
        <taxon>Viridiplantae</taxon>
        <taxon>Streptophyta</taxon>
        <taxon>Embryophyta</taxon>
        <taxon>Tracheophyta</taxon>
        <taxon>Spermatophyta</taxon>
        <taxon>Magnoliopsida</taxon>
        <taxon>eudicotyledons</taxon>
        <taxon>Gunneridae</taxon>
        <taxon>Pentapetalae</taxon>
        <taxon>rosids</taxon>
        <taxon>Vitales</taxon>
        <taxon>Vitaceae</taxon>
        <taxon>Viteae</taxon>
        <taxon>Vitis</taxon>
    </lineage>
</organism>
<sequence length="94" mass="10585">MYPRSSRELLQRGVCGCDRFSSGSIRDVIETIVKKDGYGGLMRGWIPRMLSMHQLLQSAGPPMKQQKPSLKSRMAVVTWLTEEPQLCLVDDTST</sequence>
<dbReference type="AlphaFoldDB" id="A0A438GC22"/>
<accession>A0A438GC22</accession>
<comment type="caution">
    <text evidence="1">The sequence shown here is derived from an EMBL/GenBank/DDBJ whole genome shotgun (WGS) entry which is preliminary data.</text>
</comment>
<proteinExistence type="predicted"/>
<evidence type="ECO:0000313" key="2">
    <source>
        <dbReference type="Proteomes" id="UP000288805"/>
    </source>
</evidence>
<dbReference type="EMBL" id="QGNW01000483">
    <property type="protein sequence ID" value="RVW69769.1"/>
    <property type="molecule type" value="Genomic_DNA"/>
</dbReference>
<reference evidence="1 2" key="1">
    <citation type="journal article" date="2018" name="PLoS Genet.">
        <title>Population sequencing reveals clonal diversity and ancestral inbreeding in the grapevine cultivar Chardonnay.</title>
        <authorList>
            <person name="Roach M.J."/>
            <person name="Johnson D.L."/>
            <person name="Bohlmann J."/>
            <person name="van Vuuren H.J."/>
            <person name="Jones S.J."/>
            <person name="Pretorius I.S."/>
            <person name="Schmidt S.A."/>
            <person name="Borneman A.R."/>
        </authorList>
    </citation>
    <scope>NUCLEOTIDE SEQUENCE [LARGE SCALE GENOMIC DNA]</scope>
    <source>
        <strain evidence="2">cv. Chardonnay</strain>
        <tissue evidence="1">Leaf</tissue>
    </source>
</reference>
<evidence type="ECO:0000313" key="1">
    <source>
        <dbReference type="EMBL" id="RVW69769.1"/>
    </source>
</evidence>
<gene>
    <name evidence="1" type="ORF">CK203_063569</name>
</gene>